<dbReference type="InterPro" id="IPR036291">
    <property type="entry name" value="NAD(P)-bd_dom_sf"/>
</dbReference>
<evidence type="ECO:0000313" key="5">
    <source>
        <dbReference type="Proteomes" id="UP000240493"/>
    </source>
</evidence>
<dbReference type="Proteomes" id="UP000240493">
    <property type="component" value="Unassembled WGS sequence"/>
</dbReference>
<evidence type="ECO:0000256" key="1">
    <source>
        <dbReference type="ARBA" id="ARBA00023002"/>
    </source>
</evidence>
<dbReference type="Pfam" id="PF01370">
    <property type="entry name" value="Epimerase"/>
    <property type="match status" value="1"/>
</dbReference>
<dbReference type="InterPro" id="IPR050425">
    <property type="entry name" value="NAD(P)_dehydrat-like"/>
</dbReference>
<keyword evidence="1" id="KW-0560">Oxidoreductase</keyword>
<reference evidence="4 5" key="1">
    <citation type="submission" date="2016-07" db="EMBL/GenBank/DDBJ databases">
        <title>Multiple horizontal gene transfer events from other fungi enriched the ability of initially mycotrophic Trichoderma (Ascomycota) to feed on dead plant biomass.</title>
        <authorList>
            <consortium name="DOE Joint Genome Institute"/>
            <person name="Aerts A."/>
            <person name="Atanasova L."/>
            <person name="Chenthamara K."/>
            <person name="Zhang J."/>
            <person name="Grujic M."/>
            <person name="Henrissat B."/>
            <person name="Kuo A."/>
            <person name="Salamov A."/>
            <person name="Lipzen A."/>
            <person name="Labutti K."/>
            <person name="Barry K."/>
            <person name="Miao Y."/>
            <person name="Rahimi M.J."/>
            <person name="Shen Q."/>
            <person name="Grigoriev I.V."/>
            <person name="Kubicek C.P."/>
            <person name="Druzhinina I.S."/>
        </authorList>
    </citation>
    <scope>NUCLEOTIDE SEQUENCE [LARGE SCALE GENOMIC DNA]</scope>
    <source>
        <strain evidence="4 5">CBS 433.97</strain>
    </source>
</reference>
<proteinExistence type="inferred from homology"/>
<dbReference type="OrthoDB" id="2735536at2759"/>
<keyword evidence="5" id="KW-1185">Reference proteome</keyword>
<evidence type="ECO:0000259" key="3">
    <source>
        <dbReference type="Pfam" id="PF01370"/>
    </source>
</evidence>
<organism evidence="4 5">
    <name type="scientific">Trichoderma asperellum (strain ATCC 204424 / CBS 433.97 / NBRC 101777)</name>
    <dbReference type="NCBI Taxonomy" id="1042311"/>
    <lineage>
        <taxon>Eukaryota</taxon>
        <taxon>Fungi</taxon>
        <taxon>Dikarya</taxon>
        <taxon>Ascomycota</taxon>
        <taxon>Pezizomycotina</taxon>
        <taxon>Sordariomycetes</taxon>
        <taxon>Hypocreomycetidae</taxon>
        <taxon>Hypocreales</taxon>
        <taxon>Hypocreaceae</taxon>
        <taxon>Trichoderma</taxon>
    </lineage>
</organism>
<comment type="similarity">
    <text evidence="2">Belongs to the NAD(P)-dependent epimerase/dehydratase family. Dihydroflavonol-4-reductase subfamily.</text>
</comment>
<protein>
    <recommendedName>
        <fullName evidence="3">NAD-dependent epimerase/dehydratase domain-containing protein</fullName>
    </recommendedName>
</protein>
<dbReference type="PANTHER" id="PTHR10366">
    <property type="entry name" value="NAD DEPENDENT EPIMERASE/DEHYDRATASE"/>
    <property type="match status" value="1"/>
</dbReference>
<name>A0A2T3ZCA9_TRIA4</name>
<dbReference type="EMBL" id="KZ679260">
    <property type="protein sequence ID" value="PTB42410.1"/>
    <property type="molecule type" value="Genomic_DNA"/>
</dbReference>
<dbReference type="PANTHER" id="PTHR10366:SF564">
    <property type="entry name" value="STEROL-4-ALPHA-CARBOXYLATE 3-DEHYDROGENASE, DECARBOXYLATING"/>
    <property type="match status" value="1"/>
</dbReference>
<dbReference type="SUPFAM" id="SSF51735">
    <property type="entry name" value="NAD(P)-binding Rossmann-fold domains"/>
    <property type="match status" value="1"/>
</dbReference>
<dbReference type="Gene3D" id="3.40.50.720">
    <property type="entry name" value="NAD(P)-binding Rossmann-like Domain"/>
    <property type="match status" value="1"/>
</dbReference>
<evidence type="ECO:0000256" key="2">
    <source>
        <dbReference type="ARBA" id="ARBA00023445"/>
    </source>
</evidence>
<dbReference type="STRING" id="1042311.A0A2T3ZCA9"/>
<evidence type="ECO:0000313" key="4">
    <source>
        <dbReference type="EMBL" id="PTB42410.1"/>
    </source>
</evidence>
<sequence length="339" mass="36517">MAGDLVLLTGSTGMIGFRTLVEALQTGYKVRVAVRNQAGFDRITSLKPLAPYVSNLESIIVPDITVPGAYDEAVKGVKYVVHIASPLVMPVDTEELFQSEVIQPAIRGTVGVLEAANKVTGIERIVITGSILSVASFETMASGTAIDEKTRAVNTTGPYGSAINAYQVSKALAYEATTKFVAEKRPAFSVVNIMPVFVIGRDDTVTDASNIAKGTNGFLMGPILGHAQEQPLVGAVVHVDDVAKMHIQSLDSSIVKSNEDFIAYAPPTIDWADSFEIVKRRFPEAYADGVFKFESVPRPITAPVNIDSSKAQKTFGSFKSFEEQTVSVVEHYLELIGRK</sequence>
<accession>A0A2T3ZCA9</accession>
<dbReference type="InterPro" id="IPR001509">
    <property type="entry name" value="Epimerase_deHydtase"/>
</dbReference>
<dbReference type="GO" id="GO:0016616">
    <property type="term" value="F:oxidoreductase activity, acting on the CH-OH group of donors, NAD or NADP as acceptor"/>
    <property type="evidence" value="ECO:0007669"/>
    <property type="project" value="TreeGrafter"/>
</dbReference>
<dbReference type="AlphaFoldDB" id="A0A2T3ZCA9"/>
<feature type="domain" description="NAD-dependent epimerase/dehydratase" evidence="3">
    <location>
        <begin position="6"/>
        <end position="252"/>
    </location>
</feature>
<gene>
    <name evidence="4" type="ORF">M441DRAFT_67943</name>
</gene>